<evidence type="ECO:0008006" key="2">
    <source>
        <dbReference type="Google" id="ProtNLM"/>
    </source>
</evidence>
<organism evidence="1">
    <name type="scientific">Streptomyces sp. R39</name>
    <dbReference type="NCBI Taxonomy" id="3238631"/>
    <lineage>
        <taxon>Bacteria</taxon>
        <taxon>Bacillati</taxon>
        <taxon>Actinomycetota</taxon>
        <taxon>Actinomycetes</taxon>
        <taxon>Kitasatosporales</taxon>
        <taxon>Streptomycetaceae</taxon>
        <taxon>Streptomyces</taxon>
    </lineage>
</organism>
<name>A0AB39QPG6_9ACTN</name>
<dbReference type="RefSeq" id="WP_369224167.1">
    <property type="nucleotide sequence ID" value="NZ_CP163441.1"/>
</dbReference>
<sequence>MSLSSRESFLRRIKTIEQAAGDAFLIDRVLTDTSHNNRARLLRNGLMVVAFTSLEDFIRARTGDLLDAVSRTVVHFSDLPEVMKNAATMGAMKAARMRAEMAKNAGQDPISLLQEAGQHVASTAAGALQLSRYSLGYSASNVSSNEVAQILTAFHAMDAWNEITLIASRCGAGSMPLKAAYDQAMQLRHAAAHNADANTQPRDLQTFCSQAIAIALGFDVVASRAARLLKEGDPTILAAKVRVSDGLVLRFLDHEAKGCVERKEGTARAVKITRDPDEALKRAVKNAQKAYEPVVSRDARGLPLSWVATDVM</sequence>
<gene>
    <name evidence="1" type="ORF">AB5J52_25790</name>
</gene>
<reference evidence="1" key="1">
    <citation type="submission" date="2024-07" db="EMBL/GenBank/DDBJ databases">
        <authorList>
            <person name="Yu S.T."/>
        </authorList>
    </citation>
    <scope>NUCLEOTIDE SEQUENCE</scope>
    <source>
        <strain evidence="1">R39</strain>
    </source>
</reference>
<accession>A0AB39QPG6</accession>
<protein>
    <recommendedName>
        <fullName evidence="2">RiboL-PSP-HEPN domain-containing protein</fullName>
    </recommendedName>
</protein>
<dbReference type="AlphaFoldDB" id="A0AB39QPG6"/>
<proteinExistence type="predicted"/>
<dbReference type="EMBL" id="CP163441">
    <property type="protein sequence ID" value="XDQ45388.1"/>
    <property type="molecule type" value="Genomic_DNA"/>
</dbReference>
<evidence type="ECO:0000313" key="1">
    <source>
        <dbReference type="EMBL" id="XDQ45388.1"/>
    </source>
</evidence>